<dbReference type="Pfam" id="PF17917">
    <property type="entry name" value="RT_RNaseH"/>
    <property type="match status" value="1"/>
</dbReference>
<dbReference type="Gene3D" id="3.30.70.270">
    <property type="match status" value="2"/>
</dbReference>
<evidence type="ECO:0000313" key="9">
    <source>
        <dbReference type="EMBL" id="KAJ1531329.1"/>
    </source>
</evidence>
<dbReference type="InterPro" id="IPR041373">
    <property type="entry name" value="RT_RNaseH"/>
</dbReference>
<keyword evidence="10" id="KW-1185">Reference proteome</keyword>
<feature type="domain" description="Integrase catalytic" evidence="8">
    <location>
        <begin position="937"/>
        <end position="1096"/>
    </location>
</feature>
<dbReference type="FunFam" id="3.30.70.270:FF:000020">
    <property type="entry name" value="Transposon Tf2-6 polyprotein-like Protein"/>
    <property type="match status" value="1"/>
</dbReference>
<keyword evidence="4" id="KW-0540">Nuclease</keyword>
<dbReference type="FunFam" id="1.10.340.70:FF:000001">
    <property type="entry name" value="Retrovirus-related Pol polyprotein from transposon gypsy-like Protein"/>
    <property type="match status" value="1"/>
</dbReference>
<gene>
    <name evidence="9" type="ORF">ONE63_000013</name>
</gene>
<dbReference type="SUPFAM" id="SSF56672">
    <property type="entry name" value="DNA/RNA polymerases"/>
    <property type="match status" value="1"/>
</dbReference>
<dbReference type="SUPFAM" id="SSF53098">
    <property type="entry name" value="Ribonuclease H-like"/>
    <property type="match status" value="1"/>
</dbReference>
<dbReference type="InterPro" id="IPR054465">
    <property type="entry name" value="Integrase_p58-like_C"/>
</dbReference>
<dbReference type="InterPro" id="IPR043502">
    <property type="entry name" value="DNA/RNA_pol_sf"/>
</dbReference>
<evidence type="ECO:0000313" key="10">
    <source>
        <dbReference type="Proteomes" id="UP001075354"/>
    </source>
</evidence>
<reference evidence="9" key="1">
    <citation type="submission" date="2022-12" db="EMBL/GenBank/DDBJ databases">
        <title>Chromosome-level genome assembly of the bean flower thrips Megalurothrips usitatus.</title>
        <authorList>
            <person name="Ma L."/>
            <person name="Liu Q."/>
            <person name="Li H."/>
            <person name="Cai W."/>
        </authorList>
    </citation>
    <scope>NUCLEOTIDE SEQUENCE</scope>
    <source>
        <strain evidence="9">Cailab_2022a</strain>
    </source>
</reference>
<dbReference type="PANTHER" id="PTHR37984">
    <property type="entry name" value="PROTEIN CBG26694"/>
    <property type="match status" value="1"/>
</dbReference>
<dbReference type="Gene3D" id="1.10.340.70">
    <property type="match status" value="1"/>
</dbReference>
<dbReference type="InterPro" id="IPR001584">
    <property type="entry name" value="Integrase_cat-core"/>
</dbReference>
<dbReference type="InterPro" id="IPR012337">
    <property type="entry name" value="RNaseH-like_sf"/>
</dbReference>
<dbReference type="EMBL" id="JAPTSV010000001">
    <property type="protein sequence ID" value="KAJ1531329.1"/>
    <property type="molecule type" value="Genomic_DNA"/>
</dbReference>
<dbReference type="Gene3D" id="3.10.20.370">
    <property type="match status" value="1"/>
</dbReference>
<dbReference type="GO" id="GO:0042575">
    <property type="term" value="C:DNA polymerase complex"/>
    <property type="evidence" value="ECO:0007669"/>
    <property type="project" value="UniProtKB-ARBA"/>
</dbReference>
<dbReference type="InterPro" id="IPR000477">
    <property type="entry name" value="RT_dom"/>
</dbReference>
<proteinExistence type="predicted"/>
<evidence type="ECO:0000256" key="2">
    <source>
        <dbReference type="ARBA" id="ARBA00022679"/>
    </source>
</evidence>
<keyword evidence="6" id="KW-0378">Hydrolase</keyword>
<evidence type="ECO:0000256" key="7">
    <source>
        <dbReference type="ARBA" id="ARBA00022918"/>
    </source>
</evidence>
<keyword evidence="5" id="KW-0255">Endonuclease</keyword>
<dbReference type="EC" id="2.7.7.49" evidence="1"/>
<comment type="caution">
    <text evidence="9">The sequence shown here is derived from an EMBL/GenBank/DDBJ whole genome shotgun (WGS) entry which is preliminary data.</text>
</comment>
<dbReference type="GO" id="GO:0004519">
    <property type="term" value="F:endonuclease activity"/>
    <property type="evidence" value="ECO:0007669"/>
    <property type="project" value="UniProtKB-KW"/>
</dbReference>
<dbReference type="InterPro" id="IPR036397">
    <property type="entry name" value="RNaseH_sf"/>
</dbReference>
<protein>
    <recommendedName>
        <fullName evidence="1">RNA-directed DNA polymerase</fullName>
        <ecNumber evidence="1">2.7.7.49</ecNumber>
    </recommendedName>
</protein>
<dbReference type="InterPro" id="IPR050951">
    <property type="entry name" value="Retrovirus_Pol_polyprotein"/>
</dbReference>
<dbReference type="CDD" id="cd01647">
    <property type="entry name" value="RT_LTR"/>
    <property type="match status" value="1"/>
</dbReference>
<dbReference type="AlphaFoldDB" id="A0AAV7XX55"/>
<dbReference type="PANTHER" id="PTHR37984:SF5">
    <property type="entry name" value="PROTEIN NYNRIN-LIKE"/>
    <property type="match status" value="1"/>
</dbReference>
<dbReference type="InterPro" id="IPR041588">
    <property type="entry name" value="Integrase_H2C2"/>
</dbReference>
<keyword evidence="2" id="KW-0808">Transferase</keyword>
<accession>A0AAV7XX55</accession>
<evidence type="ECO:0000256" key="6">
    <source>
        <dbReference type="ARBA" id="ARBA00022801"/>
    </source>
</evidence>
<dbReference type="CDD" id="cd09274">
    <property type="entry name" value="RNase_HI_RT_Ty3"/>
    <property type="match status" value="1"/>
</dbReference>
<evidence type="ECO:0000256" key="3">
    <source>
        <dbReference type="ARBA" id="ARBA00022695"/>
    </source>
</evidence>
<dbReference type="GO" id="GO:0003676">
    <property type="term" value="F:nucleic acid binding"/>
    <property type="evidence" value="ECO:0007669"/>
    <property type="project" value="InterPro"/>
</dbReference>
<dbReference type="GO" id="GO:0003964">
    <property type="term" value="F:RNA-directed DNA polymerase activity"/>
    <property type="evidence" value="ECO:0007669"/>
    <property type="project" value="UniProtKB-KW"/>
</dbReference>
<dbReference type="PROSITE" id="PS50994">
    <property type="entry name" value="INTEGRASE"/>
    <property type="match status" value="1"/>
</dbReference>
<dbReference type="Pfam" id="PF00665">
    <property type="entry name" value="rve"/>
    <property type="match status" value="1"/>
</dbReference>
<dbReference type="Pfam" id="PF17921">
    <property type="entry name" value="Integrase_H2C2"/>
    <property type="match status" value="1"/>
</dbReference>
<evidence type="ECO:0000256" key="1">
    <source>
        <dbReference type="ARBA" id="ARBA00012493"/>
    </source>
</evidence>
<dbReference type="Gene3D" id="3.10.10.10">
    <property type="entry name" value="HIV Type 1 Reverse Transcriptase, subunit A, domain 1"/>
    <property type="match status" value="1"/>
</dbReference>
<keyword evidence="3" id="KW-0548">Nucleotidyltransferase</keyword>
<dbReference type="Proteomes" id="UP001075354">
    <property type="component" value="Chromosome 1"/>
</dbReference>
<evidence type="ECO:0000256" key="5">
    <source>
        <dbReference type="ARBA" id="ARBA00022759"/>
    </source>
</evidence>
<dbReference type="Gene3D" id="3.30.420.10">
    <property type="entry name" value="Ribonuclease H-like superfamily/Ribonuclease H"/>
    <property type="match status" value="1"/>
</dbReference>
<sequence length="1231" mass="137915">MQQAEWTTAPSAMYGPRTAALALAGVEVPDVVVFEADTGADCLLGLDFVVSHVQHIDVDRDQLLLKDVYGGHRLQMRRVVTMLPSAAVQTLRVQCVERTIIPAGGEQCVTVTVRRCDVWNPEAHPPFVDEMATHLRCADAVDGHVESGAGRRDGGLAACDLESDRCRAPQRGRTAACDLESDRCRAPHRGITPVHPEDPALEDGVDDVVQVRRMSCAVRPVDLPPGLSLSGSLLAGEDGHSVLLRVRNAGSKPRVLRRGACLARLEVAPEAAVRLVQEAPQPAADADNVAPTGDLPEPLEKLLDTCSEDLTVQQRAQVRDLLVEFQDVFSCNGEIGHCKLVHHDIDTGTAAPIKQPPRRLAVAQQATADNCIRDMLEKGVIGPSISPWASPVVLLTKKDGKPRFAIDFRKLNAVTRIDETLDSLNGARWFSSLDIRWGYWNIPMAPAAMEKTAFCVPGHGLYEYKRMPFGLCNAPATFQRLMDRLVPKHLSRVYLDDIVVPGVTFEEALASLREVLLAIRAANFLLNPEKCKLFGRTLEYLGHVIDERGVSTDPKKTEKVRNWPVPQDKDALRSFLGLAQYYAKFVHRFSDIAAPLHRLTEKMRAFDWTAEAQDAFDKLRQALTAAPVLAFPDADGGPFILDCDASAFALGMVLSQEQRGVERPISFHGHTLNRHQRNYCVTRRELLAVVEGIKHFHPYLYGRPFRVRTDHSALQWLQSLKNTAEGQMARWLEFIDGYDFVVEHRPGREHGNADALSRRPCDPDCKKCARQEHADAAVVQRLRLTDADGPSRDDFRAAQTTDLDIAPLLSGLLLGRRPSAGDIADRSERTKALWFQWQSLEFRDGLLCRRLEDPVSDRAVLQIIVPRRLQCPVLTQFHEAPGAGGHLGGYKTYSKMRQHYYWPGMRQDAKMWCLSCETCSRKKGTQQRVRAPLRVYNVGVPWERVAVDLAGRYPKTARGNQYLLVAIDYFTRWPEAIPVPSMHADVVAKVLVDNIFTRFGSPCELHSDQGRTFESEVFSKVMEIMGVRKTRTTPLHPQSDGAVERLIRTLVTQLSLVVDTAQSDWDLQVPLVMMSLRGAAHSTTGLSPAMMLFGREINLPGALVQGVPPTERPVPSRLRYPSWLRDRLQHLHHLVRDRVNAVTLRRKERYDVRAREPEFQPGNLVWLFDPQRRKKRNPKLQSFWTGPFIVLAKKNDVVFEIKLQGNPNAKPKVVHANRLARCYPRKGRGEV</sequence>
<dbReference type="Pfam" id="PF22938">
    <property type="entry name" value="Integrase_p58_C"/>
    <property type="match status" value="1"/>
</dbReference>
<dbReference type="InterPro" id="IPR043128">
    <property type="entry name" value="Rev_trsase/Diguanyl_cyclase"/>
</dbReference>
<dbReference type="Pfam" id="PF00078">
    <property type="entry name" value="RVT_1"/>
    <property type="match status" value="1"/>
</dbReference>
<dbReference type="FunFam" id="3.30.420.10:FF:000032">
    <property type="entry name" value="Retrovirus-related Pol polyprotein from transposon 297-like Protein"/>
    <property type="match status" value="1"/>
</dbReference>
<organism evidence="9 10">
    <name type="scientific">Megalurothrips usitatus</name>
    <name type="common">bean blossom thrips</name>
    <dbReference type="NCBI Taxonomy" id="439358"/>
    <lineage>
        <taxon>Eukaryota</taxon>
        <taxon>Metazoa</taxon>
        <taxon>Ecdysozoa</taxon>
        <taxon>Arthropoda</taxon>
        <taxon>Hexapoda</taxon>
        <taxon>Insecta</taxon>
        <taxon>Pterygota</taxon>
        <taxon>Neoptera</taxon>
        <taxon>Paraneoptera</taxon>
        <taxon>Thysanoptera</taxon>
        <taxon>Terebrantia</taxon>
        <taxon>Thripoidea</taxon>
        <taxon>Thripidae</taxon>
        <taxon>Megalurothrips</taxon>
    </lineage>
</organism>
<evidence type="ECO:0000259" key="8">
    <source>
        <dbReference type="PROSITE" id="PS50994"/>
    </source>
</evidence>
<name>A0AAV7XX55_9NEOP</name>
<keyword evidence="7" id="KW-0695">RNA-directed DNA polymerase</keyword>
<dbReference type="FunFam" id="3.10.20.370:FF:000001">
    <property type="entry name" value="Retrovirus-related Pol polyprotein from transposon 17.6-like protein"/>
    <property type="match status" value="1"/>
</dbReference>
<evidence type="ECO:0000256" key="4">
    <source>
        <dbReference type="ARBA" id="ARBA00022722"/>
    </source>
</evidence>
<dbReference type="GO" id="GO:0016787">
    <property type="term" value="F:hydrolase activity"/>
    <property type="evidence" value="ECO:0007669"/>
    <property type="project" value="UniProtKB-KW"/>
</dbReference>
<dbReference type="GO" id="GO:0015074">
    <property type="term" value="P:DNA integration"/>
    <property type="evidence" value="ECO:0007669"/>
    <property type="project" value="InterPro"/>
</dbReference>